<dbReference type="Proteomes" id="UP001156690">
    <property type="component" value="Unassembled WGS sequence"/>
</dbReference>
<sequence>MLGKYGFIVKANNYRHTKDSARLDTEGFSTQVVCVSTDQEAILVAETMVNQGIQVIELCGGFGQESAEFVIAQLDTQVPIGYVTFNSEEQQKLTRLIPNSD</sequence>
<dbReference type="EMBL" id="BSNX01000001">
    <property type="protein sequence ID" value="GLQ70691.1"/>
    <property type="molecule type" value="Genomic_DNA"/>
</dbReference>
<keyword evidence="2" id="KW-1185">Reference proteome</keyword>
<evidence type="ECO:0000313" key="1">
    <source>
        <dbReference type="EMBL" id="GLQ70691.1"/>
    </source>
</evidence>
<dbReference type="InterPro" id="IPR045441">
    <property type="entry name" value="DUF6506"/>
</dbReference>
<protein>
    <submittedName>
        <fullName evidence="1">Uncharacterized protein</fullName>
    </submittedName>
</protein>
<name>A0AAV5NJ49_9VIBR</name>
<dbReference type="AlphaFoldDB" id="A0AAV5NJ49"/>
<evidence type="ECO:0000313" key="2">
    <source>
        <dbReference type="Proteomes" id="UP001156690"/>
    </source>
</evidence>
<dbReference type="RefSeq" id="WP_126607099.1">
    <property type="nucleotide sequence ID" value="NZ_AP025144.1"/>
</dbReference>
<reference evidence="2" key="1">
    <citation type="journal article" date="2019" name="Int. J. Syst. Evol. Microbiol.">
        <title>The Global Catalogue of Microorganisms (GCM) 10K type strain sequencing project: providing services to taxonomists for standard genome sequencing and annotation.</title>
        <authorList>
            <consortium name="The Broad Institute Genomics Platform"/>
            <consortium name="The Broad Institute Genome Sequencing Center for Infectious Disease"/>
            <person name="Wu L."/>
            <person name="Ma J."/>
        </authorList>
    </citation>
    <scope>NUCLEOTIDE SEQUENCE [LARGE SCALE GENOMIC DNA]</scope>
    <source>
        <strain evidence="2">NBRC 15640</strain>
    </source>
</reference>
<accession>A0AAV5NJ49</accession>
<gene>
    <name evidence="1" type="ORF">GCM10007932_00510</name>
</gene>
<comment type="caution">
    <text evidence="1">The sequence shown here is derived from an EMBL/GenBank/DDBJ whole genome shotgun (WGS) entry which is preliminary data.</text>
</comment>
<organism evidence="1 2">
    <name type="scientific">Vibrio penaeicida</name>
    <dbReference type="NCBI Taxonomy" id="104609"/>
    <lineage>
        <taxon>Bacteria</taxon>
        <taxon>Pseudomonadati</taxon>
        <taxon>Pseudomonadota</taxon>
        <taxon>Gammaproteobacteria</taxon>
        <taxon>Vibrionales</taxon>
        <taxon>Vibrionaceae</taxon>
        <taxon>Vibrio</taxon>
    </lineage>
</organism>
<dbReference type="Pfam" id="PF20116">
    <property type="entry name" value="DUF6506"/>
    <property type="match status" value="1"/>
</dbReference>
<proteinExistence type="predicted"/>